<reference evidence="1" key="1">
    <citation type="submission" date="2021-01" db="EMBL/GenBank/DDBJ databases">
        <title>Genome public.</title>
        <authorList>
            <person name="Liu C."/>
            <person name="Sun Q."/>
        </authorList>
    </citation>
    <scope>NUCLEOTIDE SEQUENCE</scope>
    <source>
        <strain evidence="1">M6</strain>
    </source>
</reference>
<dbReference type="AlphaFoldDB" id="A0A934WR55"/>
<sequence>MNELNLDDLRKLCESGNIKWTKHVIKRLQERQIYREDVYHAIFHGKIIEQYPDAFPNPACLISGTDTNDTPLHVVVGADGVIITVITAYTPTLDKFDTNLETRKENKP</sequence>
<dbReference type="EMBL" id="JAEQMG010000047">
    <property type="protein sequence ID" value="MBK6087949.1"/>
    <property type="molecule type" value="Genomic_DNA"/>
</dbReference>
<comment type="caution">
    <text evidence="1">The sequence shown here is derived from an EMBL/GenBank/DDBJ whole genome shotgun (WGS) entry which is preliminary data.</text>
</comment>
<protein>
    <submittedName>
        <fullName evidence="1">DUF4258 domain-containing protein</fullName>
    </submittedName>
</protein>
<dbReference type="RefSeq" id="WP_201427094.1">
    <property type="nucleotide sequence ID" value="NZ_JAEQMG010000047.1"/>
</dbReference>
<name>A0A934WR55_9FIRM</name>
<evidence type="ECO:0000313" key="2">
    <source>
        <dbReference type="Proteomes" id="UP000633365"/>
    </source>
</evidence>
<keyword evidence="2" id="KW-1185">Reference proteome</keyword>
<proteinExistence type="predicted"/>
<organism evidence="1 2">
    <name type="scientific">Ruminococcus difficilis</name>
    <dbReference type="NCBI Taxonomy" id="2763069"/>
    <lineage>
        <taxon>Bacteria</taxon>
        <taxon>Bacillati</taxon>
        <taxon>Bacillota</taxon>
        <taxon>Clostridia</taxon>
        <taxon>Eubacteriales</taxon>
        <taxon>Oscillospiraceae</taxon>
        <taxon>Ruminococcus</taxon>
    </lineage>
</organism>
<accession>A0A934WR55</accession>
<dbReference type="InterPro" id="IPR025354">
    <property type="entry name" value="DUF4258"/>
</dbReference>
<dbReference type="Pfam" id="PF14076">
    <property type="entry name" value="DUF4258"/>
    <property type="match status" value="1"/>
</dbReference>
<evidence type="ECO:0000313" key="1">
    <source>
        <dbReference type="EMBL" id="MBK6087949.1"/>
    </source>
</evidence>
<gene>
    <name evidence="1" type="ORF">JKK62_04670</name>
</gene>
<dbReference type="Proteomes" id="UP000633365">
    <property type="component" value="Unassembled WGS sequence"/>
</dbReference>